<evidence type="ECO:0000256" key="3">
    <source>
        <dbReference type="ARBA" id="ARBA00022452"/>
    </source>
</evidence>
<evidence type="ECO:0000313" key="14">
    <source>
        <dbReference type="Proteomes" id="UP000094172"/>
    </source>
</evidence>
<evidence type="ECO:0008006" key="15">
    <source>
        <dbReference type="Google" id="ProtNLM"/>
    </source>
</evidence>
<dbReference type="GO" id="GO:0044718">
    <property type="term" value="P:siderophore transmembrane transport"/>
    <property type="evidence" value="ECO:0007669"/>
    <property type="project" value="TreeGrafter"/>
</dbReference>
<dbReference type="PROSITE" id="PS52016">
    <property type="entry name" value="TONB_DEPENDENT_REC_3"/>
    <property type="match status" value="1"/>
</dbReference>
<dbReference type="Proteomes" id="UP000094172">
    <property type="component" value="Unassembled WGS sequence"/>
</dbReference>
<dbReference type="Pfam" id="PF00593">
    <property type="entry name" value="TonB_dep_Rec_b-barrel"/>
    <property type="match status" value="1"/>
</dbReference>
<evidence type="ECO:0000256" key="4">
    <source>
        <dbReference type="ARBA" id="ARBA00022692"/>
    </source>
</evidence>
<dbReference type="Pfam" id="PF07715">
    <property type="entry name" value="Plug"/>
    <property type="match status" value="1"/>
</dbReference>
<dbReference type="PANTHER" id="PTHR30069:SF40">
    <property type="entry name" value="TONB-DEPENDENT RECEPTOR NMB0964-RELATED"/>
    <property type="match status" value="1"/>
</dbReference>
<keyword evidence="6 8" id="KW-0472">Membrane</keyword>
<feature type="compositionally biased region" description="Acidic residues" evidence="10">
    <location>
        <begin position="281"/>
        <end position="293"/>
    </location>
</feature>
<feature type="domain" description="TonB-dependent receptor plug" evidence="12">
    <location>
        <begin position="8"/>
        <end position="108"/>
    </location>
</feature>
<comment type="subcellular location">
    <subcellularLocation>
        <location evidence="1 8">Cell outer membrane</location>
        <topology evidence="1 8">Multi-pass membrane protein</topology>
    </subcellularLocation>
</comment>
<sequence length="689" mass="75550">MSGADSFVPVTVATEREILANPGATITDSLQNKPGISGTTFAPGANRPIIRGLDSYRVRIQENGIGSHDVSAISEDHAIPIDPSDADKIEVVRGPSTLRYGSQAIGGVVSVENQRIPTYLPEHGFSGMIKGGGNTVDAGGDGAFSVTGGSNGIVLHADGFIRDYEDYETPLGEELNSFVNSKGGSAGISHVWDDGFIGVSYARFESLYGIPGEEAEEGFLPRIDLVQDKVLVKGEWRPESSGIEAVRFWFGASDYAHDELERHSAAGHDHEEEEHGHDEHEEHEEHEEEEAGDFEIGSVFTNEQQEARMEIQHSPVMSRYGEVRGAVGVHWDHADTAGLSYEGDSLLEPADTESIAGFWFEELEASDRWRFQTALRVESASVDGFGYSSIADPEAPVTYRGDRTFVPVSGGLGALYDLGNNTVLRLNGQAVERAPAAAELFSKGAHHASNTFEIGNPFLNEEKAQTIELGLKRPVGKFRYDASGYYTNYDGFIYRELTGLTCGVDLDSCEREDHDEHHEDGHEEEGHGHSFDQVLFKQRNAVFYGVELLGEYDVGSVWRGVWGIDGQYDFVHARFDDGEYVPRMPPHRLGGGIYYRDSNWFARVGLLHAFEQNQVAPEEPTTPGYTLLNAELSYVVASAGPGVLAPTMRIGVKGDNLLDEKVLNSASFKRRENVLEPGANVRFFGSMRF</sequence>
<protein>
    <recommendedName>
        <fullName evidence="15">TonB-dependent receptor</fullName>
    </recommendedName>
</protein>
<keyword evidence="7 8" id="KW-0998">Cell outer membrane</keyword>
<dbReference type="AlphaFoldDB" id="A0A1E3VST7"/>
<evidence type="ECO:0000259" key="11">
    <source>
        <dbReference type="Pfam" id="PF00593"/>
    </source>
</evidence>
<organism evidence="13 14">
    <name type="scientific">Methyloceanibacter stevinii</name>
    <dbReference type="NCBI Taxonomy" id="1774970"/>
    <lineage>
        <taxon>Bacteria</taxon>
        <taxon>Pseudomonadati</taxon>
        <taxon>Pseudomonadota</taxon>
        <taxon>Alphaproteobacteria</taxon>
        <taxon>Hyphomicrobiales</taxon>
        <taxon>Hyphomicrobiaceae</taxon>
        <taxon>Methyloceanibacter</taxon>
    </lineage>
</organism>
<dbReference type="SUPFAM" id="SSF56935">
    <property type="entry name" value="Porins"/>
    <property type="match status" value="1"/>
</dbReference>
<evidence type="ECO:0000259" key="12">
    <source>
        <dbReference type="Pfam" id="PF07715"/>
    </source>
</evidence>
<evidence type="ECO:0000256" key="2">
    <source>
        <dbReference type="ARBA" id="ARBA00022448"/>
    </source>
</evidence>
<evidence type="ECO:0000313" key="13">
    <source>
        <dbReference type="EMBL" id="ODR96587.1"/>
    </source>
</evidence>
<dbReference type="STRING" id="1774970.AUC70_15120"/>
<dbReference type="InterPro" id="IPR000531">
    <property type="entry name" value="Beta-barrel_TonB"/>
</dbReference>
<evidence type="ECO:0000256" key="8">
    <source>
        <dbReference type="PROSITE-ProRule" id="PRU01360"/>
    </source>
</evidence>
<proteinExistence type="inferred from homology"/>
<dbReference type="InterPro" id="IPR036942">
    <property type="entry name" value="Beta-barrel_TonB_sf"/>
</dbReference>
<dbReference type="EMBL" id="LPWE01000004">
    <property type="protein sequence ID" value="ODR96587.1"/>
    <property type="molecule type" value="Genomic_DNA"/>
</dbReference>
<dbReference type="InterPro" id="IPR039426">
    <property type="entry name" value="TonB-dep_rcpt-like"/>
</dbReference>
<feature type="domain" description="TonB-dependent receptor-like beta-barrel" evidence="11">
    <location>
        <begin position="308"/>
        <end position="656"/>
    </location>
</feature>
<comment type="similarity">
    <text evidence="8 9">Belongs to the TonB-dependent receptor family.</text>
</comment>
<evidence type="ECO:0000256" key="1">
    <source>
        <dbReference type="ARBA" id="ARBA00004571"/>
    </source>
</evidence>
<feature type="region of interest" description="Disordered" evidence="10">
    <location>
        <begin position="264"/>
        <end position="294"/>
    </location>
</feature>
<dbReference type="InterPro" id="IPR012910">
    <property type="entry name" value="Plug_dom"/>
</dbReference>
<evidence type="ECO:0000256" key="7">
    <source>
        <dbReference type="ARBA" id="ARBA00023237"/>
    </source>
</evidence>
<keyword evidence="5 9" id="KW-0798">TonB box</keyword>
<evidence type="ECO:0000256" key="10">
    <source>
        <dbReference type="SAM" id="MobiDB-lite"/>
    </source>
</evidence>
<evidence type="ECO:0000256" key="9">
    <source>
        <dbReference type="RuleBase" id="RU003357"/>
    </source>
</evidence>
<keyword evidence="2 8" id="KW-0813">Transport</keyword>
<name>A0A1E3VST7_9HYPH</name>
<keyword evidence="4 8" id="KW-0812">Transmembrane</keyword>
<dbReference type="InterPro" id="IPR037066">
    <property type="entry name" value="Plug_dom_sf"/>
</dbReference>
<accession>A0A1E3VST7</accession>
<keyword evidence="3 8" id="KW-1134">Transmembrane beta strand</keyword>
<feature type="compositionally biased region" description="Basic and acidic residues" evidence="10">
    <location>
        <begin position="264"/>
        <end position="280"/>
    </location>
</feature>
<comment type="caution">
    <text evidence="13">The sequence shown here is derived from an EMBL/GenBank/DDBJ whole genome shotgun (WGS) entry which is preliminary data.</text>
</comment>
<dbReference type="Gene3D" id="2.40.170.20">
    <property type="entry name" value="TonB-dependent receptor, beta-barrel domain"/>
    <property type="match status" value="1"/>
</dbReference>
<evidence type="ECO:0000256" key="6">
    <source>
        <dbReference type="ARBA" id="ARBA00023136"/>
    </source>
</evidence>
<evidence type="ECO:0000256" key="5">
    <source>
        <dbReference type="ARBA" id="ARBA00023077"/>
    </source>
</evidence>
<dbReference type="PANTHER" id="PTHR30069">
    <property type="entry name" value="TONB-DEPENDENT OUTER MEMBRANE RECEPTOR"/>
    <property type="match status" value="1"/>
</dbReference>
<dbReference type="GO" id="GO:0009279">
    <property type="term" value="C:cell outer membrane"/>
    <property type="evidence" value="ECO:0007669"/>
    <property type="project" value="UniProtKB-SubCell"/>
</dbReference>
<dbReference type="GO" id="GO:0015344">
    <property type="term" value="F:siderophore uptake transmembrane transporter activity"/>
    <property type="evidence" value="ECO:0007669"/>
    <property type="project" value="TreeGrafter"/>
</dbReference>
<dbReference type="RefSeq" id="WP_069443545.1">
    <property type="nucleotide sequence ID" value="NZ_LPWE01000004.1"/>
</dbReference>
<dbReference type="Gene3D" id="2.170.130.10">
    <property type="entry name" value="TonB-dependent receptor, plug domain"/>
    <property type="match status" value="1"/>
</dbReference>
<gene>
    <name evidence="13" type="ORF">AUC70_15120</name>
</gene>
<reference evidence="13 14" key="1">
    <citation type="journal article" date="2016" name="Environ. Microbiol.">
        <title>New Methyloceanibacter diversity from North Sea sediments includes methanotroph containing solely the soluble methane monooxygenase.</title>
        <authorList>
            <person name="Vekeman B."/>
            <person name="Kerckhof F.M."/>
            <person name="Cremers G."/>
            <person name="de Vos P."/>
            <person name="Vandamme P."/>
            <person name="Boon N."/>
            <person name="Op den Camp H.J."/>
            <person name="Heylen K."/>
        </authorList>
    </citation>
    <scope>NUCLEOTIDE SEQUENCE [LARGE SCALE GENOMIC DNA]</scope>
    <source>
        <strain evidence="13 14">R-67176</strain>
    </source>
</reference>
<keyword evidence="14" id="KW-1185">Reference proteome</keyword>